<comment type="caution">
    <text evidence="3">The sequence shown here is derived from an EMBL/GenBank/DDBJ whole genome shotgun (WGS) entry which is preliminary data.</text>
</comment>
<evidence type="ECO:0000256" key="2">
    <source>
        <dbReference type="SAM" id="MobiDB-lite"/>
    </source>
</evidence>
<feature type="compositionally biased region" description="Basic and acidic residues" evidence="2">
    <location>
        <begin position="39"/>
        <end position="49"/>
    </location>
</feature>
<reference evidence="3 4" key="1">
    <citation type="submission" date="2024-05" db="EMBL/GenBank/DDBJ databases">
        <title>Genetic variation in Jamaican populations of the coffee berry borer (Hypothenemus hampei).</title>
        <authorList>
            <person name="Errbii M."/>
            <person name="Myrie A."/>
        </authorList>
    </citation>
    <scope>NUCLEOTIDE SEQUENCE [LARGE SCALE GENOMIC DNA]</scope>
    <source>
        <strain evidence="3">JA-Hopewell-2020-01-JO</strain>
        <tissue evidence="3">Whole body</tissue>
    </source>
</reference>
<dbReference type="AlphaFoldDB" id="A0ABD1FA30"/>
<feature type="region of interest" description="Disordered" evidence="2">
    <location>
        <begin position="31"/>
        <end position="58"/>
    </location>
</feature>
<sequence length="130" mass="15084">MNMFKMVLITQIVPTFNDWGNCTPMQLKRPLSQTLQEAQKPKNNNESKTELCSSRRRPAISATESVAHSYEKLAKVKKELSELQIAIYKQFEKNLKEVEEELKAQRKRHSELHALEIAIKRAQLASFKNK</sequence>
<proteinExistence type="predicted"/>
<feature type="coiled-coil region" evidence="1">
    <location>
        <begin position="81"/>
        <end position="115"/>
    </location>
</feature>
<keyword evidence="4" id="KW-1185">Reference proteome</keyword>
<gene>
    <name evidence="3" type="ORF">ABEB36_000055</name>
</gene>
<evidence type="ECO:0000313" key="3">
    <source>
        <dbReference type="EMBL" id="KAL1516134.1"/>
    </source>
</evidence>
<evidence type="ECO:0000313" key="4">
    <source>
        <dbReference type="Proteomes" id="UP001566132"/>
    </source>
</evidence>
<accession>A0ABD1FA30</accession>
<keyword evidence="1" id="KW-0175">Coiled coil</keyword>
<protein>
    <submittedName>
        <fullName evidence="3">Uncharacterized protein</fullName>
    </submittedName>
</protein>
<name>A0ABD1FA30_HYPHA</name>
<dbReference type="EMBL" id="JBDJPC010000001">
    <property type="protein sequence ID" value="KAL1516134.1"/>
    <property type="molecule type" value="Genomic_DNA"/>
</dbReference>
<dbReference type="Proteomes" id="UP001566132">
    <property type="component" value="Unassembled WGS sequence"/>
</dbReference>
<evidence type="ECO:0000256" key="1">
    <source>
        <dbReference type="SAM" id="Coils"/>
    </source>
</evidence>
<organism evidence="3 4">
    <name type="scientific">Hypothenemus hampei</name>
    <name type="common">Coffee berry borer</name>
    <dbReference type="NCBI Taxonomy" id="57062"/>
    <lineage>
        <taxon>Eukaryota</taxon>
        <taxon>Metazoa</taxon>
        <taxon>Ecdysozoa</taxon>
        <taxon>Arthropoda</taxon>
        <taxon>Hexapoda</taxon>
        <taxon>Insecta</taxon>
        <taxon>Pterygota</taxon>
        <taxon>Neoptera</taxon>
        <taxon>Endopterygota</taxon>
        <taxon>Coleoptera</taxon>
        <taxon>Polyphaga</taxon>
        <taxon>Cucujiformia</taxon>
        <taxon>Curculionidae</taxon>
        <taxon>Scolytinae</taxon>
        <taxon>Hypothenemus</taxon>
    </lineage>
</organism>